<keyword evidence="2" id="KW-0808">Transferase</keyword>
<evidence type="ECO:0000256" key="2">
    <source>
        <dbReference type="ARBA" id="ARBA00022679"/>
    </source>
</evidence>
<dbReference type="STRING" id="1459636.NTE_01922"/>
<evidence type="ECO:0000256" key="1">
    <source>
        <dbReference type="ARBA" id="ARBA00010688"/>
    </source>
</evidence>
<keyword evidence="6" id="KW-1185">Reference proteome</keyword>
<evidence type="ECO:0000256" key="3">
    <source>
        <dbReference type="ARBA" id="ARBA00022777"/>
    </source>
</evidence>
<organism evidence="5 6">
    <name type="scientific">Candidatus Nitrososphaera evergladensis SR1</name>
    <dbReference type="NCBI Taxonomy" id="1459636"/>
    <lineage>
        <taxon>Archaea</taxon>
        <taxon>Nitrososphaerota</taxon>
        <taxon>Nitrososphaeria</taxon>
        <taxon>Nitrososphaerales</taxon>
        <taxon>Nitrososphaeraceae</taxon>
        <taxon>Nitrososphaera</taxon>
    </lineage>
</organism>
<dbReference type="GeneID" id="41597670"/>
<comment type="similarity">
    <text evidence="1">Belongs to the carbohydrate kinase PfkB family.</text>
</comment>
<dbReference type="GO" id="GO:0016301">
    <property type="term" value="F:kinase activity"/>
    <property type="evidence" value="ECO:0007669"/>
    <property type="project" value="UniProtKB-KW"/>
</dbReference>
<dbReference type="AlphaFoldDB" id="A0A075MR04"/>
<dbReference type="eggNOG" id="arCOG00016">
    <property type="taxonomic scope" value="Archaea"/>
</dbReference>
<dbReference type="HOGENOM" id="CLU_961782_0_0_2"/>
<dbReference type="PANTHER" id="PTHR43085:SF57">
    <property type="entry name" value="CARBOHYDRATE KINASE PFKB DOMAIN-CONTAINING PROTEIN"/>
    <property type="match status" value="1"/>
</dbReference>
<dbReference type="Proteomes" id="UP000028194">
    <property type="component" value="Chromosome"/>
</dbReference>
<name>A0A075MR04_9ARCH</name>
<evidence type="ECO:0000313" key="6">
    <source>
        <dbReference type="Proteomes" id="UP000028194"/>
    </source>
</evidence>
<dbReference type="InterPro" id="IPR002173">
    <property type="entry name" value="Carboh/pur_kinase_PfkB_CS"/>
</dbReference>
<keyword evidence="3 5" id="KW-0418">Kinase</keyword>
<feature type="domain" description="Carbohydrate kinase PfkB" evidence="4">
    <location>
        <begin position="34"/>
        <end position="270"/>
    </location>
</feature>
<dbReference type="KEGG" id="nev:NTE_01922"/>
<proteinExistence type="inferred from homology"/>
<reference evidence="5 6" key="1">
    <citation type="journal article" date="2014" name="PLoS ONE">
        <title>Genome Sequence of Candidatus Nitrososphaera evergladensis from Group I.1b Enriched from Everglades Soil Reveals Novel Genomic Features of the Ammonia-Oxidizing Archaea.</title>
        <authorList>
            <person name="Zhalnina K.V."/>
            <person name="Dias R."/>
            <person name="Leonard M.T."/>
            <person name="Dorr de Quadros P."/>
            <person name="Camargo F.A."/>
            <person name="Drew J.C."/>
            <person name="Farmerie W.G."/>
            <person name="Daroub S.H."/>
            <person name="Triplett E.W."/>
        </authorList>
    </citation>
    <scope>NUCLEOTIDE SEQUENCE [LARGE SCALE GENOMIC DNA]</scope>
    <source>
        <strain evidence="5 6">SR1</strain>
    </source>
</reference>
<dbReference type="RefSeq" id="WP_148700645.1">
    <property type="nucleotide sequence ID" value="NZ_CP007174.1"/>
</dbReference>
<dbReference type="EMBL" id="CP007174">
    <property type="protein sequence ID" value="AIF83981.1"/>
    <property type="molecule type" value="Genomic_DNA"/>
</dbReference>
<evidence type="ECO:0000313" key="5">
    <source>
        <dbReference type="EMBL" id="AIF83981.1"/>
    </source>
</evidence>
<dbReference type="PANTHER" id="PTHR43085">
    <property type="entry name" value="HEXOKINASE FAMILY MEMBER"/>
    <property type="match status" value="1"/>
</dbReference>
<dbReference type="InterPro" id="IPR050306">
    <property type="entry name" value="PfkB_Carbo_kinase"/>
</dbReference>
<accession>A0A075MR04</accession>
<dbReference type="Gene3D" id="3.40.1190.20">
    <property type="match status" value="1"/>
</dbReference>
<evidence type="ECO:0000259" key="4">
    <source>
        <dbReference type="Pfam" id="PF00294"/>
    </source>
</evidence>
<dbReference type="OrthoDB" id="26949at2157"/>
<dbReference type="InterPro" id="IPR029056">
    <property type="entry name" value="Ribokinase-like"/>
</dbReference>
<gene>
    <name evidence="5" type="ORF">NTE_01922</name>
</gene>
<dbReference type="SUPFAM" id="SSF53613">
    <property type="entry name" value="Ribokinase-like"/>
    <property type="match status" value="1"/>
</dbReference>
<protein>
    <submittedName>
        <fullName evidence="5">Sugar kinase, ribokinase</fullName>
    </submittedName>
</protein>
<sequence length="307" mass="33718">MKIGIASHIVLDTIKGSDGMVLESMGGPPCYCGITARRFGLDVELATSVGGDFPEEQRNFLRDNNITLKEDWHVARDAQTTRFRLEVEGDTRRLFLQTKCEPISERQVQDAKVDCWLVSPVIDEVPPSTLAAIKKNRGKKNFVMLDPQGYMRRTAAASDGSVISLIDKLDIDLAGITALKVDRQEMAALTGGAEGLEGMQALQAKGIEFVVATEHRVVHLLHKDMHYWIKLRDIDTSDSTGAGDILAAGFACGYVKEKDPLWAICFGAGALRAALETKEPGLAKIPPMNKIESSASYFYNTVSFKRL</sequence>
<dbReference type="InterPro" id="IPR011611">
    <property type="entry name" value="PfkB_dom"/>
</dbReference>
<dbReference type="PROSITE" id="PS00584">
    <property type="entry name" value="PFKB_KINASES_2"/>
    <property type="match status" value="1"/>
</dbReference>
<dbReference type="Pfam" id="PF00294">
    <property type="entry name" value="PfkB"/>
    <property type="match status" value="1"/>
</dbReference>